<gene>
    <name evidence="3" type="ORF">ABGV49_11895</name>
</gene>
<name>A0ABV0FCE9_9NEIS</name>
<dbReference type="InterPro" id="IPR000477">
    <property type="entry name" value="RT_dom"/>
</dbReference>
<keyword evidence="3" id="KW-0695">RNA-directed DNA polymerase</keyword>
<dbReference type="CDD" id="cd01646">
    <property type="entry name" value="RT_Bac_retron_I"/>
    <property type="match status" value="1"/>
</dbReference>
<keyword evidence="4" id="KW-1185">Reference proteome</keyword>
<dbReference type="Pfam" id="PF00078">
    <property type="entry name" value="RVT_1"/>
    <property type="match status" value="1"/>
</dbReference>
<proteinExistence type="inferred from homology"/>
<reference evidence="3 4" key="1">
    <citation type="submission" date="2024-05" db="EMBL/GenBank/DDBJ databases">
        <authorList>
            <person name="De Oliveira J.P."/>
            <person name="Noriler S.A."/>
            <person name="De Oliveira A.G."/>
            <person name="Sipoli D.S."/>
        </authorList>
    </citation>
    <scope>NUCLEOTIDE SEQUENCE [LARGE SCALE GENOMIC DNA]</scope>
    <source>
        <strain evidence="3 4">LABIM189</strain>
    </source>
</reference>
<evidence type="ECO:0000313" key="4">
    <source>
        <dbReference type="Proteomes" id="UP001455709"/>
    </source>
</evidence>
<evidence type="ECO:0000259" key="2">
    <source>
        <dbReference type="PROSITE" id="PS50878"/>
    </source>
</evidence>
<sequence>MYPDRLAQHWLIRQVDAAIDKQFIEDSFANRKGKGTHAAVNRLQHFMRQPKHAYAARIDIRSFYPSIHRPTLLALWERALRKVQLPESRLKCIRQLSTALILNDPTMPAPTLSGDRRLLQTIPPHKTLYHGKPDCGLPIGSLSSQFFANIYLNPLDHFIKHQLKVKGYIRYVDDMVLLADDTATLRHWIQRIQDFLHSQLQLQLHPNKIHIQKTRQGLNVLGYVVYPHKLRLRRRSIASLRRYLAYFNHLLVPHPQQKILVPSKGRWLSWHQDGLLKPPVAPSLELLRAMQATLNSYYGLMQSADCLSLKIEIHSRDFLYLNRYFAPADPMHTHLILRAAYRRGDR</sequence>
<keyword evidence="3" id="KW-0808">Transferase</keyword>
<keyword evidence="3" id="KW-0548">Nucleotidyltransferase</keyword>
<dbReference type="EMBL" id="JBDOJC010000001">
    <property type="protein sequence ID" value="MEO2217759.1"/>
    <property type="molecule type" value="Genomic_DNA"/>
</dbReference>
<dbReference type="GO" id="GO:0003964">
    <property type="term" value="F:RNA-directed DNA polymerase activity"/>
    <property type="evidence" value="ECO:0007669"/>
    <property type="project" value="UniProtKB-KW"/>
</dbReference>
<dbReference type="InterPro" id="IPR043502">
    <property type="entry name" value="DNA/RNA_pol_sf"/>
</dbReference>
<protein>
    <submittedName>
        <fullName evidence="3">RNA-directed DNA polymerase</fullName>
    </submittedName>
</protein>
<dbReference type="Proteomes" id="UP001455709">
    <property type="component" value="Unassembled WGS sequence"/>
</dbReference>
<dbReference type="PROSITE" id="PS50878">
    <property type="entry name" value="RT_POL"/>
    <property type="match status" value="1"/>
</dbReference>
<dbReference type="PANTHER" id="PTHR34047:SF8">
    <property type="entry name" value="PROTEIN YKFC"/>
    <property type="match status" value="1"/>
</dbReference>
<dbReference type="SUPFAM" id="SSF56672">
    <property type="entry name" value="DNA/RNA polymerases"/>
    <property type="match status" value="1"/>
</dbReference>
<accession>A0ABV0FCE9</accession>
<dbReference type="InterPro" id="IPR051083">
    <property type="entry name" value="GrpII_Intron_Splice-Mob/Def"/>
</dbReference>
<organism evidence="3 4">
    <name type="scientific">Chromobacterium vaccinii</name>
    <dbReference type="NCBI Taxonomy" id="1108595"/>
    <lineage>
        <taxon>Bacteria</taxon>
        <taxon>Pseudomonadati</taxon>
        <taxon>Pseudomonadota</taxon>
        <taxon>Betaproteobacteria</taxon>
        <taxon>Neisseriales</taxon>
        <taxon>Chromobacteriaceae</taxon>
        <taxon>Chromobacterium</taxon>
    </lineage>
</organism>
<comment type="similarity">
    <text evidence="1">Belongs to the bacterial reverse transcriptase family.</text>
</comment>
<comment type="caution">
    <text evidence="3">The sequence shown here is derived from an EMBL/GenBank/DDBJ whole genome shotgun (WGS) entry which is preliminary data.</text>
</comment>
<dbReference type="PANTHER" id="PTHR34047">
    <property type="entry name" value="NUCLEAR INTRON MATURASE 1, MITOCHONDRIAL-RELATED"/>
    <property type="match status" value="1"/>
</dbReference>
<feature type="domain" description="Reverse transcriptase" evidence="2">
    <location>
        <begin position="1"/>
        <end position="225"/>
    </location>
</feature>
<evidence type="ECO:0000313" key="3">
    <source>
        <dbReference type="EMBL" id="MEO2217759.1"/>
    </source>
</evidence>
<evidence type="ECO:0000256" key="1">
    <source>
        <dbReference type="ARBA" id="ARBA00034120"/>
    </source>
</evidence>